<keyword evidence="1" id="KW-0472">Membrane</keyword>
<evidence type="ECO:0000313" key="2">
    <source>
        <dbReference type="EMBL" id="AAV77284.1"/>
    </source>
</evidence>
<sequence length="40" mass="4648">MHAKIRRNEMLGSINLFIVVLGIILFSGFLAAWFSHKWDD</sequence>
<dbReference type="Proteomes" id="UP000008185">
    <property type="component" value="Chromosome"/>
</dbReference>
<dbReference type="InterPro" id="IPR047998">
    <property type="entry name" value="MgtS"/>
</dbReference>
<protein>
    <recommendedName>
        <fullName evidence="4">Protein MgtS</fullName>
    </recommendedName>
</protein>
<evidence type="ECO:0000313" key="3">
    <source>
        <dbReference type="Proteomes" id="UP000008185"/>
    </source>
</evidence>
<evidence type="ECO:0000256" key="1">
    <source>
        <dbReference type="SAM" id="Phobius"/>
    </source>
</evidence>
<organism evidence="2 3">
    <name type="scientific">Salmonella paratyphi A (strain ATCC 9150 / SARB42)</name>
    <dbReference type="NCBI Taxonomy" id="295319"/>
    <lineage>
        <taxon>Bacteria</taxon>
        <taxon>Pseudomonadati</taxon>
        <taxon>Pseudomonadota</taxon>
        <taxon>Gammaproteobacteria</taxon>
        <taxon>Enterobacterales</taxon>
        <taxon>Enterobacteriaceae</taxon>
        <taxon>Salmonella</taxon>
    </lineage>
</organism>
<dbReference type="EMBL" id="CP000026">
    <property type="protein sequence ID" value="AAV77284.1"/>
    <property type="molecule type" value="Genomic_DNA"/>
</dbReference>
<keyword evidence="1" id="KW-1133">Transmembrane helix</keyword>
<dbReference type="Pfam" id="PF22865">
    <property type="entry name" value="MgtS-like"/>
    <property type="match status" value="1"/>
</dbReference>
<gene>
    <name evidence="2" type="ordered locus">SPA1339</name>
</gene>
<dbReference type="KEGG" id="spt:SPA1339"/>
<dbReference type="AlphaFoldDB" id="A0A0H2WNY4"/>
<dbReference type="HOGENOM" id="CLU_219461_0_0_6"/>
<reference evidence="2 3" key="1">
    <citation type="journal article" date="2004" name="Nat. Genet.">
        <title>Comparison of genome degradation in Paratyphi A and Typhi, human-restricted serovars of Salmonella enterica that cause typhoid.</title>
        <authorList>
            <person name="McClelland M."/>
            <person name="Sanderson K.E."/>
            <person name="Clifton S.W."/>
            <person name="Latreille P."/>
            <person name="Porwollik S."/>
            <person name="Sabo A."/>
            <person name="Meyer R."/>
            <person name="Bieri T."/>
            <person name="Ozersky P."/>
            <person name="McLellan M."/>
            <person name="Harkins C.R."/>
            <person name="Wang C."/>
            <person name="Nguyen C."/>
            <person name="Berghoff A."/>
            <person name="Elliott G."/>
            <person name="Kohlberg S."/>
            <person name="Strong C."/>
            <person name="Du F."/>
            <person name="Carter J."/>
            <person name="Kremizki C."/>
            <person name="Layman D."/>
            <person name="Leonard S."/>
            <person name="Sun H."/>
            <person name="Fulton L."/>
            <person name="Nash W."/>
            <person name="Miner T."/>
            <person name="Minx P."/>
            <person name="Delehaunty K."/>
            <person name="Fronick C."/>
            <person name="Magrini V."/>
            <person name="Nhan M."/>
            <person name="Warren W."/>
            <person name="Florea L."/>
            <person name="Spieth J."/>
            <person name="Wilson R.K."/>
        </authorList>
    </citation>
    <scope>NUCLEOTIDE SEQUENCE [LARGE SCALE GENOMIC DNA]</scope>
    <source>
        <strain evidence="3">ATCC 9150 / SARB42</strain>
    </source>
</reference>
<evidence type="ECO:0008006" key="4">
    <source>
        <dbReference type="Google" id="ProtNLM"/>
    </source>
</evidence>
<keyword evidence="1" id="KW-0812">Transmembrane</keyword>
<name>A0A0H2WNY4_SALPA</name>
<dbReference type="NCBIfam" id="NF033842">
    <property type="entry name" value="small_MgtS"/>
    <property type="match status" value="1"/>
</dbReference>
<accession>A0A0H2WNY4</accession>
<proteinExistence type="predicted"/>
<feature type="transmembrane region" description="Helical" evidence="1">
    <location>
        <begin position="12"/>
        <end position="34"/>
    </location>
</feature>